<dbReference type="GO" id="GO:0016491">
    <property type="term" value="F:oxidoreductase activity"/>
    <property type="evidence" value="ECO:0007669"/>
    <property type="project" value="UniProtKB-KW"/>
</dbReference>
<dbReference type="Proteomes" id="UP000186817">
    <property type="component" value="Unassembled WGS sequence"/>
</dbReference>
<dbReference type="SUPFAM" id="SSF51197">
    <property type="entry name" value="Clavaminate synthase-like"/>
    <property type="match status" value="1"/>
</dbReference>
<keyword evidence="5" id="KW-1185">Reference proteome</keyword>
<dbReference type="Pfam" id="PF02668">
    <property type="entry name" value="TauD"/>
    <property type="match status" value="1"/>
</dbReference>
<dbReference type="GO" id="GO:0017000">
    <property type="term" value="P:antibiotic biosynthetic process"/>
    <property type="evidence" value="ECO:0007669"/>
    <property type="project" value="UniProtKB-KW"/>
</dbReference>
<gene>
    <name evidence="4" type="ORF">AK812_SmicGene19040</name>
</gene>
<comment type="caution">
    <text evidence="4">The sequence shown here is derived from an EMBL/GenBank/DDBJ whole genome shotgun (WGS) entry which is preliminary data.</text>
</comment>
<evidence type="ECO:0000313" key="5">
    <source>
        <dbReference type="Proteomes" id="UP000186817"/>
    </source>
</evidence>
<dbReference type="Gene3D" id="3.60.130.10">
    <property type="entry name" value="Clavaminate synthase-like"/>
    <property type="match status" value="1"/>
</dbReference>
<dbReference type="InterPro" id="IPR042098">
    <property type="entry name" value="TauD-like_sf"/>
</dbReference>
<dbReference type="InterPro" id="IPR050411">
    <property type="entry name" value="AlphaKG_dependent_hydroxylases"/>
</dbReference>
<dbReference type="OrthoDB" id="415165at2759"/>
<dbReference type="EMBL" id="LSRX01000394">
    <property type="protein sequence ID" value="OLP98488.1"/>
    <property type="molecule type" value="Genomic_DNA"/>
</dbReference>
<sequence length="1722" mass="192421">MPPPWGEPAFRSEESESGATRELSTKLEPSLLRGVPLHVALTGWGRHWKNSENGMFTLEQGPQGEAKRYELSCPTASLDAFLSHDWASNARLKVLSLVIIYNSRAAFLACLAVSILVGVLRAEGLLPSEIWMATFGHLSFFFVLALWQRIRMLFCRPQLVFLDKLCISQQDEQLKQAGILGIAGFLMASRKLIVLWSPRTFLRVWCGFEIGTFLRDRQRRIQIMPLKTGALLLLGSLCWHVLSLCFHVFSKSEDALLDFKVNFNVLALVSALMILVFALVLPLVYAIGIELMRELAGLPQQLAQFRMQDATCFCCSNGHAHPQTGAPIPCDRQLVFKLLHKWYGRGQDAAEFMSEDALESFNTMVRKQLAPRVVSGLGASTLSLPYTVYMVGSCCLPYLSLYIPLWLEEARGFSGFELFAKSIRLFLDWAIVGVVSVFFTRLSLLLWRVGLNLQRCEAWGRGAVVAVLVLSGVTLLLLLWIPFELCMFAASDTSLLPLLPFLGALVATFGVFSLGYLHKTEAEDCCPPGDVVDRQDSEGRMFESGGKDSCILLKRLLRTITLQSLNYFSRPHDGGIRMDPIGGRAAWLGGALEPKDWMVTLTAQDEEDLDLEIQRLEKSGKSIHQLRRSDLQYSDRLIAKVDSWRNELNPRQHDGLGFVVVRGVPTHRWTEHQSELFFWSLGQLLGIPGAQSGRGELLGHVRNEYHGRNTTGLHERQYRTNEDIFFHCDAADVVGLLCLTPAKKGGASRIASSVTIYNEILKRRPDLIPRLYEDFYLDTRGDGGTRHVPIRPVSHYKGDLKTFWHTGYYRSVWDYDFMPEIDPTTLEAIKVYDEIANDPAVQLTMQFQPGDIQLLSNHYIVHARGPFEDQDDPNLRRHLLRLWLSLENREKDSREVLLKEVDRVKLVSKLMAVRLRNLASKLGLLARGGAALSVEQGAGHERAPRGVVQCAAFQSFRPPCPCLRREPPAAVRVSTVRVFSASASAAATAAATGAFTYNRANYLFDAGLRFSRYTAGYNFAMAQATQYRQDIRDLTALTVTKMDTYHVIGVIFFVLNFQLIMAGRLGVHGPSPPGYIMGIYWVCSTSALMFLCVLIWFTLHASARATAGMAHMLTRSVRLPIPTPKQLDKARRTGNMFEKQRVTDVFRVPFVVPAPKEPSAEEGADPAKKNAAAPEGKSGSQRRMPKWYQDETKDLHSSKGGAPAATRGANPEHFELYRGLQQEWAVHDCYARIGILYFFSHWITAAAIYTQCHCFGELRAIWPAWSASTVFCVAHWCMLKLDIQEESDSKFLAQLPIENVVPFTPILLVAAMSLDYSVLLPNDGWIALIYVIAWVAYIIHFVWALRLFELAMPHPQADPPEVAGKPWTPGEWWLPRAFASTVYIVAPPKQLEPGNVCLQQEMKAAKGGKGATVPQKKARESGPMLYPWKLFRGAILTNISLWIFMMFGRVFDQVHGERQLLKQEGRVMRWPSHMQPWTTPWTRNGTRNEWAHTGGSDRRLMDQPYFIRQDEKVSAVAERLAASLGALAEALEEREEVPSHAPGFHEGVAAFAEDLLQPLSHEGHGALIHLPKEVSVKLSTKIHSKFILEGLQTLGSVLGASWTPRGLLVATDSGAVAECGGLPEQGRWPCQQVADRLPFGRLSAAAAVRLPGGSFRAAVSAQGEDEVVVLEADFHGKSWTPAGEVRLPHEKASHRFSFDAQGDELLASSHHGALKWRLGDLK</sequence>
<evidence type="ECO:0000259" key="3">
    <source>
        <dbReference type="Pfam" id="PF02668"/>
    </source>
</evidence>
<protein>
    <recommendedName>
        <fullName evidence="3">TauD/TfdA-like domain-containing protein</fullName>
    </recommendedName>
</protein>
<evidence type="ECO:0000256" key="2">
    <source>
        <dbReference type="ARBA" id="ARBA00023194"/>
    </source>
</evidence>
<evidence type="ECO:0000313" key="4">
    <source>
        <dbReference type="EMBL" id="OLP98488.1"/>
    </source>
</evidence>
<evidence type="ECO:0000256" key="1">
    <source>
        <dbReference type="ARBA" id="ARBA00023002"/>
    </source>
</evidence>
<keyword evidence="1" id="KW-0560">Oxidoreductase</keyword>
<dbReference type="PANTHER" id="PTHR10696:SF56">
    <property type="entry name" value="TAUD_TFDA-LIKE DOMAIN-CONTAINING PROTEIN"/>
    <property type="match status" value="1"/>
</dbReference>
<organism evidence="4 5">
    <name type="scientific">Symbiodinium microadriaticum</name>
    <name type="common">Dinoflagellate</name>
    <name type="synonym">Zooxanthella microadriatica</name>
    <dbReference type="NCBI Taxonomy" id="2951"/>
    <lineage>
        <taxon>Eukaryota</taxon>
        <taxon>Sar</taxon>
        <taxon>Alveolata</taxon>
        <taxon>Dinophyceae</taxon>
        <taxon>Suessiales</taxon>
        <taxon>Symbiodiniaceae</taxon>
        <taxon>Symbiodinium</taxon>
    </lineage>
</organism>
<dbReference type="InterPro" id="IPR003819">
    <property type="entry name" value="TauD/TfdA-like"/>
</dbReference>
<accession>A0A1Q9DTM7</accession>
<keyword evidence="2" id="KW-0045">Antibiotic biosynthesis</keyword>
<proteinExistence type="predicted"/>
<dbReference type="PANTHER" id="PTHR10696">
    <property type="entry name" value="GAMMA-BUTYROBETAINE HYDROXYLASE-RELATED"/>
    <property type="match status" value="1"/>
</dbReference>
<feature type="domain" description="TauD/TfdA-like" evidence="3">
    <location>
        <begin position="653"/>
        <end position="883"/>
    </location>
</feature>
<reference evidence="4 5" key="1">
    <citation type="submission" date="2016-02" db="EMBL/GenBank/DDBJ databases">
        <title>Genome analysis of coral dinoflagellate symbionts highlights evolutionary adaptations to a symbiotic lifestyle.</title>
        <authorList>
            <person name="Aranda M."/>
            <person name="Li Y."/>
            <person name="Liew Y.J."/>
            <person name="Baumgarten S."/>
            <person name="Simakov O."/>
            <person name="Wilson M."/>
            <person name="Piel J."/>
            <person name="Ashoor H."/>
            <person name="Bougouffa S."/>
            <person name="Bajic V.B."/>
            <person name="Ryu T."/>
            <person name="Ravasi T."/>
            <person name="Bayer T."/>
            <person name="Micklem G."/>
            <person name="Kim H."/>
            <person name="Bhak J."/>
            <person name="Lajeunesse T.C."/>
            <person name="Voolstra C.R."/>
        </authorList>
    </citation>
    <scope>NUCLEOTIDE SEQUENCE [LARGE SCALE GENOMIC DNA]</scope>
    <source>
        <strain evidence="4 5">CCMP2467</strain>
    </source>
</reference>
<name>A0A1Q9DTM7_SYMMI</name>